<dbReference type="PANTHER" id="PTHR30005">
    <property type="entry name" value="EXOPOLYPHOSPHATASE"/>
    <property type="match status" value="1"/>
</dbReference>
<dbReference type="CDD" id="cd24055">
    <property type="entry name" value="ASKHA_NBD_ChPPX-like"/>
    <property type="match status" value="1"/>
</dbReference>
<feature type="domain" description="Ppx/GppA phosphatase N-terminal" evidence="1">
    <location>
        <begin position="34"/>
        <end position="315"/>
    </location>
</feature>
<dbReference type="AlphaFoldDB" id="A0A5D6VD22"/>
<accession>A0A5D6VD22</accession>
<dbReference type="Proteomes" id="UP000322791">
    <property type="component" value="Unassembled WGS sequence"/>
</dbReference>
<dbReference type="InterPro" id="IPR050273">
    <property type="entry name" value="GppA/Ppx_hydrolase"/>
</dbReference>
<name>A0A5D6VD22_9BACT</name>
<protein>
    <submittedName>
        <fullName evidence="2">Phosphatase</fullName>
    </submittedName>
</protein>
<dbReference type="Gene3D" id="3.30.420.150">
    <property type="entry name" value="Exopolyphosphatase. Domain 2"/>
    <property type="match status" value="1"/>
</dbReference>
<proteinExistence type="predicted"/>
<organism evidence="2 3">
    <name type="scientific">Hymenobacter lutimineralis</name>
    <dbReference type="NCBI Taxonomy" id="2606448"/>
    <lineage>
        <taxon>Bacteria</taxon>
        <taxon>Pseudomonadati</taxon>
        <taxon>Bacteroidota</taxon>
        <taxon>Cytophagia</taxon>
        <taxon>Cytophagales</taxon>
        <taxon>Hymenobacteraceae</taxon>
        <taxon>Hymenobacter</taxon>
    </lineage>
</organism>
<evidence type="ECO:0000313" key="3">
    <source>
        <dbReference type="Proteomes" id="UP000322791"/>
    </source>
</evidence>
<sequence>MNAPRHRRLALIDMGTNTFHLLIVELPEPRHQEPVVLLRTKVGVKLGEGGISRGEIAPEPYARALHTLAAFQEEIELHQVTEVRATATSAMRVARNGPELVQEIFEQTGIRVEVIPGDREAELIAKGIRQAVPLGPATHLLMDIGGGSVEFILANADSIFWKQSFEIGAQRLLDKFFHHDPLTEADIQAEKAYLADVLTPLSAAIATHAPVALVGASGTFDTLCDLQAARNGQPELVGKAAPATTISGASFRASYAQLTSLNHAGRLALPGMTPLRADMIVVACVLIDFVLDTYQLSGITASSYALKEGLLAELLEG</sequence>
<dbReference type="EMBL" id="VTHL01000002">
    <property type="protein sequence ID" value="TYZ13270.1"/>
    <property type="molecule type" value="Genomic_DNA"/>
</dbReference>
<keyword evidence="3" id="KW-1185">Reference proteome</keyword>
<dbReference type="InterPro" id="IPR003695">
    <property type="entry name" value="Ppx_GppA_N"/>
</dbReference>
<reference evidence="2 3" key="1">
    <citation type="submission" date="2019-08" db="EMBL/GenBank/DDBJ databases">
        <authorList>
            <person name="Seo M.-J."/>
        </authorList>
    </citation>
    <scope>NUCLEOTIDE SEQUENCE [LARGE SCALE GENOMIC DNA]</scope>
    <source>
        <strain evidence="2 3">KIGAM108</strain>
    </source>
</reference>
<comment type="caution">
    <text evidence="2">The sequence shown here is derived from an EMBL/GenBank/DDBJ whole genome shotgun (WGS) entry which is preliminary data.</text>
</comment>
<dbReference type="Pfam" id="PF02541">
    <property type="entry name" value="Ppx-GppA"/>
    <property type="match status" value="1"/>
</dbReference>
<dbReference type="GO" id="GO:0016462">
    <property type="term" value="F:pyrophosphatase activity"/>
    <property type="evidence" value="ECO:0007669"/>
    <property type="project" value="TreeGrafter"/>
</dbReference>
<evidence type="ECO:0000313" key="2">
    <source>
        <dbReference type="EMBL" id="TYZ13270.1"/>
    </source>
</evidence>
<dbReference type="SUPFAM" id="SSF53067">
    <property type="entry name" value="Actin-like ATPase domain"/>
    <property type="match status" value="2"/>
</dbReference>
<dbReference type="RefSeq" id="WP_149069393.1">
    <property type="nucleotide sequence ID" value="NZ_VTHL01000002.1"/>
</dbReference>
<dbReference type="InterPro" id="IPR043129">
    <property type="entry name" value="ATPase_NBD"/>
</dbReference>
<dbReference type="PANTHER" id="PTHR30005:SF0">
    <property type="entry name" value="RETROGRADE REGULATION PROTEIN 2"/>
    <property type="match status" value="1"/>
</dbReference>
<evidence type="ECO:0000259" key="1">
    <source>
        <dbReference type="Pfam" id="PF02541"/>
    </source>
</evidence>
<dbReference type="Gene3D" id="3.30.420.40">
    <property type="match status" value="1"/>
</dbReference>
<gene>
    <name evidence="2" type="ORF">FY528_02325</name>
</gene>